<sequence>MLATKHQNTIDNAVKANHERRFYSQYPEHPKAYGEEAPAKGADNFKKMLHQPFDQLLQTGAGSRVGEETSPYTLEKLGITYPAFTVSELVTNATNAARQWANTSATNRADILVETLERIKGYFFEIAHATMHTTGQSYMMSFQASGPHANDRALEAIAMGYEELQRFPAEQVWEKPMGKTSLQLHKTFKAVPKGIGLVIGCSTFPVWNSLPGIYADLITGNPVIVKPHPKAVLPIAIAISAIQKVLQENGFDPHLCQLAADSSEEPITKELCEHPLITLIDYTGGTAFGDYVESLKHKTVFTEKAGVNSVILDSVQDMDAVAQNLAFAVCLYSGQMCTAPQNFFIPEQGISTANGNLSFNEAAQKIKDAIAALVNNPKMGAGTLGAVQNDVTLRRAQDAYTLGGKVLLQGGPVVNEEFSNARVCSPTVLEVTSADQDIYEKELFGPVILIIKTKDTSHSIQLAKQLAQQHGAITCGAYTNDAVMKEKIAEEMNSVFTPVSFNFTGFIWVNQHAAFSDFHVTGGNPAGNASFTNQEFILKRFVWVGNREVVGS</sequence>
<dbReference type="GO" id="GO:0009898">
    <property type="term" value="C:cytoplasmic side of plasma membrane"/>
    <property type="evidence" value="ECO:0007669"/>
    <property type="project" value="TreeGrafter"/>
</dbReference>
<evidence type="ECO:0000313" key="5">
    <source>
        <dbReference type="Proteomes" id="UP000198984"/>
    </source>
</evidence>
<dbReference type="SUPFAM" id="SSF53720">
    <property type="entry name" value="ALDH-like"/>
    <property type="match status" value="1"/>
</dbReference>
<dbReference type="InterPro" id="IPR050485">
    <property type="entry name" value="Proline_metab_enzyme"/>
</dbReference>
<feature type="domain" description="Aldehyde dehydrogenase" evidence="3">
    <location>
        <begin position="85"/>
        <end position="513"/>
    </location>
</feature>
<dbReference type="GO" id="GO:0010133">
    <property type="term" value="P:L-proline catabolic process to L-glutamate"/>
    <property type="evidence" value="ECO:0007669"/>
    <property type="project" value="TreeGrafter"/>
</dbReference>
<dbReference type="InterPro" id="IPR016162">
    <property type="entry name" value="Ald_DH_N"/>
</dbReference>
<organism evidence="4 5">
    <name type="scientific">Chitinophaga rupis</name>
    <dbReference type="NCBI Taxonomy" id="573321"/>
    <lineage>
        <taxon>Bacteria</taxon>
        <taxon>Pseudomonadati</taxon>
        <taxon>Bacteroidota</taxon>
        <taxon>Chitinophagia</taxon>
        <taxon>Chitinophagales</taxon>
        <taxon>Chitinophagaceae</taxon>
        <taxon>Chitinophaga</taxon>
    </lineage>
</organism>
<keyword evidence="5" id="KW-1185">Reference proteome</keyword>
<dbReference type="GO" id="GO:0003842">
    <property type="term" value="F:L-glutamate gamma-semialdehyde dehydrogenase activity"/>
    <property type="evidence" value="ECO:0007669"/>
    <property type="project" value="TreeGrafter"/>
</dbReference>
<keyword evidence="1" id="KW-0560">Oxidoreductase</keyword>
<dbReference type="Gene3D" id="3.40.309.10">
    <property type="entry name" value="Aldehyde Dehydrogenase, Chain A, domain 2"/>
    <property type="match status" value="1"/>
</dbReference>
<dbReference type="Proteomes" id="UP000198984">
    <property type="component" value="Unassembled WGS sequence"/>
</dbReference>
<evidence type="ECO:0000313" key="4">
    <source>
        <dbReference type="EMBL" id="SEL08020.1"/>
    </source>
</evidence>
<dbReference type="PANTHER" id="PTHR42862">
    <property type="entry name" value="DELTA-1-PYRROLINE-5-CARBOXYLATE DEHYDROGENASE 1, ISOFORM A-RELATED"/>
    <property type="match status" value="1"/>
</dbReference>
<name>A0A1H7M9L9_9BACT</name>
<dbReference type="STRING" id="573321.SAMN04488505_1011445"/>
<evidence type="ECO:0000256" key="1">
    <source>
        <dbReference type="ARBA" id="ARBA00023002"/>
    </source>
</evidence>
<evidence type="ECO:0000256" key="2">
    <source>
        <dbReference type="ARBA" id="ARBA00023027"/>
    </source>
</evidence>
<dbReference type="PANTHER" id="PTHR42862:SF1">
    <property type="entry name" value="DELTA-1-PYRROLINE-5-CARBOXYLATE DEHYDROGENASE 2, ISOFORM A-RELATED"/>
    <property type="match status" value="1"/>
</dbReference>
<proteinExistence type="predicted"/>
<dbReference type="InterPro" id="IPR011975">
    <property type="entry name" value="PaaN_2"/>
</dbReference>
<protein>
    <submittedName>
        <fullName evidence="4">Phenylacetic acid degradation protein paaN</fullName>
    </submittedName>
</protein>
<dbReference type="InterPro" id="IPR015590">
    <property type="entry name" value="Aldehyde_DH_dom"/>
</dbReference>
<dbReference type="OrthoDB" id="5288459at2"/>
<dbReference type="RefSeq" id="WP_089908089.1">
    <property type="nucleotide sequence ID" value="NZ_FOBB01000001.1"/>
</dbReference>
<gene>
    <name evidence="4" type="ORF">SAMN04488505_1011445</name>
</gene>
<dbReference type="NCBIfam" id="TIGR02288">
    <property type="entry name" value="PaaN_2"/>
    <property type="match status" value="1"/>
</dbReference>
<dbReference type="EMBL" id="FOBB01000001">
    <property type="protein sequence ID" value="SEL08020.1"/>
    <property type="molecule type" value="Genomic_DNA"/>
</dbReference>
<dbReference type="Gene3D" id="3.40.605.10">
    <property type="entry name" value="Aldehyde Dehydrogenase, Chain A, domain 1"/>
    <property type="match status" value="1"/>
</dbReference>
<dbReference type="InterPro" id="IPR016163">
    <property type="entry name" value="Ald_DH_C"/>
</dbReference>
<keyword evidence="2" id="KW-0520">NAD</keyword>
<dbReference type="InterPro" id="IPR016161">
    <property type="entry name" value="Ald_DH/histidinol_DH"/>
</dbReference>
<dbReference type="Pfam" id="PF00171">
    <property type="entry name" value="Aldedh"/>
    <property type="match status" value="1"/>
</dbReference>
<evidence type="ECO:0000259" key="3">
    <source>
        <dbReference type="Pfam" id="PF00171"/>
    </source>
</evidence>
<dbReference type="AlphaFoldDB" id="A0A1H7M9L9"/>
<accession>A0A1H7M9L9</accession>
<reference evidence="4 5" key="1">
    <citation type="submission" date="2016-10" db="EMBL/GenBank/DDBJ databases">
        <authorList>
            <person name="de Groot N.N."/>
        </authorList>
    </citation>
    <scope>NUCLEOTIDE SEQUENCE [LARGE SCALE GENOMIC DNA]</scope>
    <source>
        <strain evidence="4 5">DSM 21039</strain>
    </source>
</reference>